<organism evidence="2">
    <name type="scientific">Trepomonas sp. PC1</name>
    <dbReference type="NCBI Taxonomy" id="1076344"/>
    <lineage>
        <taxon>Eukaryota</taxon>
        <taxon>Metamonada</taxon>
        <taxon>Diplomonadida</taxon>
        <taxon>Hexamitidae</taxon>
        <taxon>Hexamitinae</taxon>
        <taxon>Trepomonas</taxon>
    </lineage>
</organism>
<feature type="compositionally biased region" description="Basic and acidic residues" evidence="1">
    <location>
        <begin position="327"/>
        <end position="357"/>
    </location>
</feature>
<reference evidence="2" key="1">
    <citation type="submission" date="2015-07" db="EMBL/GenBank/DDBJ databases">
        <title>Adaptation to a free-living lifestyle via gene acquisitions in the diplomonad Trepomonas sp. PC1.</title>
        <authorList>
            <person name="Xu F."/>
            <person name="Jerlstrom-Hultqvist J."/>
            <person name="Kolisko M."/>
            <person name="Simpson A.G.B."/>
            <person name="Roger A.J."/>
            <person name="Svard S.G."/>
            <person name="Andersson J.O."/>
        </authorList>
    </citation>
    <scope>NUCLEOTIDE SEQUENCE</scope>
    <source>
        <strain evidence="2">PC1</strain>
    </source>
</reference>
<feature type="compositionally biased region" description="Basic and acidic residues" evidence="1">
    <location>
        <begin position="289"/>
        <end position="312"/>
    </location>
</feature>
<evidence type="ECO:0000313" key="2">
    <source>
        <dbReference type="EMBL" id="JAP89912.1"/>
    </source>
</evidence>
<name>A0A146JYY7_9EUKA</name>
<evidence type="ECO:0000256" key="1">
    <source>
        <dbReference type="SAM" id="MobiDB-lite"/>
    </source>
</evidence>
<gene>
    <name evidence="2" type="ORF">TPC1_30593</name>
</gene>
<feature type="region of interest" description="Disordered" evidence="1">
    <location>
        <begin position="326"/>
        <end position="357"/>
    </location>
</feature>
<dbReference type="Gene3D" id="3.30.470.20">
    <property type="entry name" value="ATP-grasp fold, B domain"/>
    <property type="match status" value="1"/>
</dbReference>
<accession>A0A146JYY7</accession>
<dbReference type="EMBL" id="GDID01006694">
    <property type="protein sequence ID" value="JAP89912.1"/>
    <property type="molecule type" value="Transcribed_RNA"/>
</dbReference>
<feature type="region of interest" description="Disordered" evidence="1">
    <location>
        <begin position="283"/>
        <end position="312"/>
    </location>
</feature>
<sequence length="542" mass="63064">LQANNEAEQQQSEFYIPAHRTRQNLQKQTVFAFIWDDSDVVSQEERKKYLNLEQQLQYQLQNHKLVYYEQSSKELRKNFAHAGFVRTQVADKALILFSNAPMQLQNQYNSAFLNQTALSGASLKNFALQLQKKHQDFDYFATVFFRQKEAFQLYLATQEPSAYADLTAKQFFMSSVLKLPDSDVSAIQRTPMLFDQRRFGARVFCFVSQAEPVTAYLSEGLAILCQKEFSLENLTREGYFWDLGMISKEKVEVENKTEEVENSKEEVESGEVGKEEIAERIVNVNELNPKNEEKQEKQENEENNLKEEIHIDDFDPFAVTVENVEENGEKEAQKEEFDPQNENKPENEENKPETFDPARIRKLAEIDQNGEIYSQIAKIVQKALLSAAPSLQKEDQQNRFQIMAFDFQVNDQGKPLLENIILNPLIKKEFGVGNWLQSCFDLYQFQNVPCTANRKYSMLKSELRQRGELQRVSVKYLTEYELRILKKVFEEREVAKIKQILPENDLQVGGYADELFRAFTKSGFGPNDLFANYKIEEKAEQK</sequence>
<dbReference type="AlphaFoldDB" id="A0A146JYY7"/>
<proteinExistence type="predicted"/>
<feature type="non-terminal residue" evidence="2">
    <location>
        <position position="1"/>
    </location>
</feature>
<protein>
    <submittedName>
        <fullName evidence="2">Uncharacterized protein</fullName>
    </submittedName>
</protein>